<feature type="domain" description="Putative radical SAM N-terminal" evidence="3">
    <location>
        <begin position="84"/>
        <end position="229"/>
    </location>
</feature>
<evidence type="ECO:0000259" key="2">
    <source>
        <dbReference type="Pfam" id="PF17820"/>
    </source>
</evidence>
<feature type="domain" description="DUF512" evidence="1">
    <location>
        <begin position="234"/>
        <end position="433"/>
    </location>
</feature>
<dbReference type="Pfam" id="PF19238">
    <property type="entry name" value="Radical_SAM_2"/>
    <property type="match status" value="1"/>
</dbReference>
<dbReference type="InterPro" id="IPR036034">
    <property type="entry name" value="PDZ_sf"/>
</dbReference>
<dbReference type="EMBL" id="DXCP01000056">
    <property type="protein sequence ID" value="HIY80300.1"/>
    <property type="molecule type" value="Genomic_DNA"/>
</dbReference>
<protein>
    <submittedName>
        <fullName evidence="4">DUF512 domain-containing protein</fullName>
    </submittedName>
</protein>
<dbReference type="SUPFAM" id="SSF50156">
    <property type="entry name" value="PDZ domain-like"/>
    <property type="match status" value="1"/>
</dbReference>
<dbReference type="Pfam" id="PF04459">
    <property type="entry name" value="DUF512"/>
    <property type="match status" value="1"/>
</dbReference>
<name>A0A9D1ZBF2_9ACTN</name>
<sequence>MAEQKRADYASTKPLATGAWVAAVEEGSPAWEAGIEPGMRIDRVNGVVPRDLVDWRWEADGAVCELEVFDPSDGSVTPCELWREPGQDWGIDFTDVLFDGIRTCVNACQFCFMAMLPPEARSTLTLRDDDYRLSFLQGNFVTLTNVSDEEAERIVTCGLSPMNVSIHAITPEVRCGLIGRHADRGIEVLERLLAGGIEVHAQIVLCPGINDGEELAATLDWVEARPGITSLAIVPLGYTKHSRRFHSSYSDDAEASRAVVRLLEPYQERARRTLGITRFQLSDEFYVDAGLPVPPAETYDGYPQFYDGIGMLRSFLDETVLVARERAYDLRRVEGALVERGVRLELVCGEAAAETIDEFCHALSPDGRAGTRAIRNDYFGGDVNVTGLIVSEDLLAQLPNDLAGMLVILPEVMFNFDKLTLDGDTQAHILEELRGRGALVAVSTPNPGDYLDALLAALGLDR</sequence>
<evidence type="ECO:0000259" key="3">
    <source>
        <dbReference type="Pfam" id="PF19238"/>
    </source>
</evidence>
<dbReference type="Gene3D" id="3.20.20.70">
    <property type="entry name" value="Aldolase class I"/>
    <property type="match status" value="1"/>
</dbReference>
<dbReference type="SUPFAM" id="SSF102114">
    <property type="entry name" value="Radical SAM enzymes"/>
    <property type="match status" value="1"/>
</dbReference>
<comment type="caution">
    <text evidence="4">The sequence shown here is derived from an EMBL/GenBank/DDBJ whole genome shotgun (WGS) entry which is preliminary data.</text>
</comment>
<dbReference type="AlphaFoldDB" id="A0A9D1ZBF2"/>
<gene>
    <name evidence="4" type="ORF">IAA42_07700</name>
</gene>
<dbReference type="InterPro" id="IPR058240">
    <property type="entry name" value="rSAM_sf"/>
</dbReference>
<dbReference type="Pfam" id="PF17820">
    <property type="entry name" value="PDZ_6"/>
    <property type="match status" value="1"/>
</dbReference>
<evidence type="ECO:0000259" key="1">
    <source>
        <dbReference type="Pfam" id="PF04459"/>
    </source>
</evidence>
<proteinExistence type="predicted"/>
<dbReference type="InterPro" id="IPR045375">
    <property type="entry name" value="Put_radical_SAM-like_N"/>
</dbReference>
<feature type="domain" description="PDZ" evidence="2">
    <location>
        <begin position="20"/>
        <end position="55"/>
    </location>
</feature>
<dbReference type="InterPro" id="IPR007549">
    <property type="entry name" value="DUF512"/>
</dbReference>
<organism evidence="4 5">
    <name type="scientific">Candidatus Olsenella excrementavium</name>
    <dbReference type="NCBI Taxonomy" id="2838709"/>
    <lineage>
        <taxon>Bacteria</taxon>
        <taxon>Bacillati</taxon>
        <taxon>Actinomycetota</taxon>
        <taxon>Coriobacteriia</taxon>
        <taxon>Coriobacteriales</taxon>
        <taxon>Atopobiaceae</taxon>
        <taxon>Olsenella</taxon>
    </lineage>
</organism>
<dbReference type="Gene3D" id="2.30.42.10">
    <property type="match status" value="1"/>
</dbReference>
<reference evidence="4" key="1">
    <citation type="journal article" date="2021" name="PeerJ">
        <title>Extensive microbial diversity within the chicken gut microbiome revealed by metagenomics and culture.</title>
        <authorList>
            <person name="Gilroy R."/>
            <person name="Ravi A."/>
            <person name="Getino M."/>
            <person name="Pursley I."/>
            <person name="Horton D.L."/>
            <person name="Alikhan N.F."/>
            <person name="Baker D."/>
            <person name="Gharbi K."/>
            <person name="Hall N."/>
            <person name="Watson M."/>
            <person name="Adriaenssens E.M."/>
            <person name="Foster-Nyarko E."/>
            <person name="Jarju S."/>
            <person name="Secka A."/>
            <person name="Antonio M."/>
            <person name="Oren A."/>
            <person name="Chaudhuri R.R."/>
            <person name="La Ragione R."/>
            <person name="Hildebrand F."/>
            <person name="Pallen M.J."/>
        </authorList>
    </citation>
    <scope>NUCLEOTIDE SEQUENCE</scope>
    <source>
        <strain evidence="4">ChiHjej10B9-743</strain>
    </source>
</reference>
<evidence type="ECO:0000313" key="4">
    <source>
        <dbReference type="EMBL" id="HIY80300.1"/>
    </source>
</evidence>
<dbReference type="InterPro" id="IPR013785">
    <property type="entry name" value="Aldolase_TIM"/>
</dbReference>
<dbReference type="Proteomes" id="UP000824133">
    <property type="component" value="Unassembled WGS sequence"/>
</dbReference>
<reference evidence="4" key="2">
    <citation type="submission" date="2021-04" db="EMBL/GenBank/DDBJ databases">
        <authorList>
            <person name="Gilroy R."/>
        </authorList>
    </citation>
    <scope>NUCLEOTIDE SEQUENCE</scope>
    <source>
        <strain evidence="4">ChiHjej10B9-743</strain>
    </source>
</reference>
<evidence type="ECO:0000313" key="5">
    <source>
        <dbReference type="Proteomes" id="UP000824133"/>
    </source>
</evidence>
<accession>A0A9D1ZBF2</accession>
<dbReference type="InterPro" id="IPR041489">
    <property type="entry name" value="PDZ_6"/>
</dbReference>